<sequence>MHHLFVVNADKNSPTGKVSIPTVTKPTLQGCKSGVLKALVTYEHNQGLCA</sequence>
<dbReference type="EMBL" id="CADIKK010000019">
    <property type="protein sequence ID" value="CAB3795185.1"/>
    <property type="molecule type" value="Genomic_DNA"/>
</dbReference>
<organism evidence="1 2">
    <name type="scientific">Paraburkholderia ultramafica</name>
    <dbReference type="NCBI Taxonomy" id="1544867"/>
    <lineage>
        <taxon>Bacteria</taxon>
        <taxon>Pseudomonadati</taxon>
        <taxon>Pseudomonadota</taxon>
        <taxon>Betaproteobacteria</taxon>
        <taxon>Burkholderiales</taxon>
        <taxon>Burkholderiaceae</taxon>
        <taxon>Paraburkholderia</taxon>
    </lineage>
</organism>
<dbReference type="Proteomes" id="UP000494365">
    <property type="component" value="Unassembled WGS sequence"/>
</dbReference>
<keyword evidence="2" id="KW-1185">Reference proteome</keyword>
<evidence type="ECO:0000313" key="1">
    <source>
        <dbReference type="EMBL" id="CAB3795185.1"/>
    </source>
</evidence>
<reference evidence="1 2" key="1">
    <citation type="submission" date="2020-04" db="EMBL/GenBank/DDBJ databases">
        <authorList>
            <person name="De Canck E."/>
        </authorList>
    </citation>
    <scope>NUCLEOTIDE SEQUENCE [LARGE SCALE GENOMIC DNA]</scope>
    <source>
        <strain evidence="1 2">LMG 28614</strain>
    </source>
</reference>
<protein>
    <submittedName>
        <fullName evidence="1">Uncharacterized protein</fullName>
    </submittedName>
</protein>
<evidence type="ECO:0000313" key="2">
    <source>
        <dbReference type="Proteomes" id="UP000494365"/>
    </source>
</evidence>
<name>A0A6S7BUR5_9BURK</name>
<proteinExistence type="predicted"/>
<gene>
    <name evidence="1" type="ORF">LMG28614_04111</name>
</gene>
<accession>A0A6S7BUR5</accession>
<dbReference type="AlphaFoldDB" id="A0A6S7BUR5"/>